<feature type="transmembrane region" description="Helical" evidence="8">
    <location>
        <begin position="558"/>
        <end position="575"/>
    </location>
</feature>
<dbReference type="PANTHER" id="PTHR48041:SF63">
    <property type="entry name" value="EARLY GENE AT 23, ISOFORM C"/>
    <property type="match status" value="1"/>
</dbReference>
<feature type="transmembrane region" description="Helical" evidence="8">
    <location>
        <begin position="509"/>
        <end position="537"/>
    </location>
</feature>
<feature type="transmembrane region" description="Helical" evidence="8">
    <location>
        <begin position="477"/>
        <end position="503"/>
    </location>
</feature>
<dbReference type="GO" id="GO:0005524">
    <property type="term" value="F:ATP binding"/>
    <property type="evidence" value="ECO:0007669"/>
    <property type="project" value="InterPro"/>
</dbReference>
<dbReference type="InterPro" id="IPR017871">
    <property type="entry name" value="ABC_transporter-like_CS"/>
</dbReference>
<evidence type="ECO:0000256" key="5">
    <source>
        <dbReference type="ARBA" id="ARBA00022989"/>
    </source>
</evidence>
<evidence type="ECO:0000259" key="9">
    <source>
        <dbReference type="PROSITE" id="PS50893"/>
    </source>
</evidence>
<dbReference type="PANTHER" id="PTHR48041">
    <property type="entry name" value="ABC TRANSPORTER G FAMILY MEMBER 28"/>
    <property type="match status" value="1"/>
</dbReference>
<dbReference type="PROSITE" id="PS00211">
    <property type="entry name" value="ABC_TRANSPORTER_1"/>
    <property type="match status" value="1"/>
</dbReference>
<protein>
    <recommendedName>
        <fullName evidence="9">ABC transporter domain-containing protein</fullName>
    </recommendedName>
</protein>
<name>A0A815K809_9BILA</name>
<gene>
    <name evidence="10" type="ORF">JYZ213_LOCUS37136</name>
</gene>
<dbReference type="EMBL" id="CAJNOG010000964">
    <property type="protein sequence ID" value="CAF1389737.1"/>
    <property type="molecule type" value="Genomic_DNA"/>
</dbReference>
<evidence type="ECO:0000256" key="8">
    <source>
        <dbReference type="SAM" id="Phobius"/>
    </source>
</evidence>
<dbReference type="InterPro" id="IPR013525">
    <property type="entry name" value="ABC2_TM"/>
</dbReference>
<dbReference type="InterPro" id="IPR027417">
    <property type="entry name" value="P-loop_NTPase"/>
</dbReference>
<dbReference type="GO" id="GO:0016887">
    <property type="term" value="F:ATP hydrolysis activity"/>
    <property type="evidence" value="ECO:0007669"/>
    <property type="project" value="InterPro"/>
</dbReference>
<feature type="region of interest" description="Disordered" evidence="7">
    <location>
        <begin position="1"/>
        <end position="24"/>
    </location>
</feature>
<comment type="caution">
    <text evidence="10">The sequence shown here is derived from an EMBL/GenBank/DDBJ whole genome shotgun (WGS) entry which is preliminary data.</text>
</comment>
<dbReference type="InterPro" id="IPR043926">
    <property type="entry name" value="ABCG_dom"/>
</dbReference>
<dbReference type="SUPFAM" id="SSF52540">
    <property type="entry name" value="P-loop containing nucleoside triphosphate hydrolases"/>
    <property type="match status" value="1"/>
</dbReference>
<feature type="transmembrane region" description="Helical" evidence="8">
    <location>
        <begin position="705"/>
        <end position="725"/>
    </location>
</feature>
<organism evidence="10 11">
    <name type="scientific">Adineta steineri</name>
    <dbReference type="NCBI Taxonomy" id="433720"/>
    <lineage>
        <taxon>Eukaryota</taxon>
        <taxon>Metazoa</taxon>
        <taxon>Spiralia</taxon>
        <taxon>Gnathifera</taxon>
        <taxon>Rotifera</taxon>
        <taxon>Eurotatoria</taxon>
        <taxon>Bdelloidea</taxon>
        <taxon>Adinetida</taxon>
        <taxon>Adinetidae</taxon>
        <taxon>Adineta</taxon>
    </lineage>
</organism>
<keyword evidence="5 8" id="KW-1133">Transmembrane helix</keyword>
<dbReference type="AlphaFoldDB" id="A0A815K809"/>
<dbReference type="Pfam" id="PF00005">
    <property type="entry name" value="ABC_tran"/>
    <property type="match status" value="1"/>
</dbReference>
<dbReference type="Proteomes" id="UP000663845">
    <property type="component" value="Unassembled WGS sequence"/>
</dbReference>
<evidence type="ECO:0000256" key="1">
    <source>
        <dbReference type="ARBA" id="ARBA00004141"/>
    </source>
</evidence>
<feature type="domain" description="ABC transporter" evidence="9">
    <location>
        <begin position="71"/>
        <end position="303"/>
    </location>
</feature>
<accession>A0A815K809</accession>
<feature type="transmembrane region" description="Helical" evidence="8">
    <location>
        <begin position="405"/>
        <end position="422"/>
    </location>
</feature>
<dbReference type="GO" id="GO:0016020">
    <property type="term" value="C:membrane"/>
    <property type="evidence" value="ECO:0007669"/>
    <property type="project" value="UniProtKB-SubCell"/>
</dbReference>
<dbReference type="Gene3D" id="3.40.50.300">
    <property type="entry name" value="P-loop containing nucleotide triphosphate hydrolases"/>
    <property type="match status" value="1"/>
</dbReference>
<dbReference type="GO" id="GO:0140359">
    <property type="term" value="F:ABC-type transporter activity"/>
    <property type="evidence" value="ECO:0007669"/>
    <property type="project" value="InterPro"/>
</dbReference>
<evidence type="ECO:0000256" key="3">
    <source>
        <dbReference type="ARBA" id="ARBA00022448"/>
    </source>
</evidence>
<feature type="transmembrane region" description="Helical" evidence="8">
    <location>
        <begin position="434"/>
        <end position="457"/>
    </location>
</feature>
<feature type="transmembrane region" description="Helical" evidence="8">
    <location>
        <begin position="376"/>
        <end position="393"/>
    </location>
</feature>
<keyword evidence="4 8" id="KW-0812">Transmembrane</keyword>
<keyword evidence="6 8" id="KW-0472">Membrane</keyword>
<keyword evidence="3" id="KW-0813">Transport</keyword>
<sequence length="735" mass="84477">MSFSSSSRCSSAFSANPETSKSSANPIQTKQLSFYPHSFTTIHCQYIQNFIQILSTEQQSFNKQLQIQLYEPLVNITKEFNRMNNEENGESLKSFLFTFKIHIDRFYEIIHDLYQQITDGSKTIDQLFIQIKEQIWNDIKKQQKQLLNEISLIKQENISTDKKSFNDIFYLLRISDIEQNNSIEQIIEQLHLQNCANTPIRLISGGQKRRVNIGTELLTNPSVIFLDEPTSGLDSTSAVTLMRILRELALKGKTIMMSIYQPSSQIFQSFDQLILLADAKTIFMGKPLNALDYFATLGHHAPLQYNPADFIMDLVNQDNGIREELKEAYIQNKSSNNLQYSTEGRKYLIDEPNGKEIDLINKYPINLMSHKNESKWPIGFFAQTWVLFSRNWILTSKSQFTKLNCIQTFCLTIIFGLFWLRMKYHENTLQDRSSFIFFAMLFWPLEICFGGVLSFPIETSVINKERASGSYRLSAYYFAKCLSETPIKLVLPAISYTILYWMVNVNSNFANFLGILCFLLMAVLIAESIGLFFGALFQDLGKAMVASYYFAKCLSETPIKLVLPAISYTILYWMVNVNSNFANFLGILCFLLMSVLVTESIGLFFGALFQDVGRATVACNVYLLGFLLAVGYFSHSTPYWLTVWVKWISFFTYTYSGCMQLQFMGERIYQCTNGAYIDMCKNNMNGTFISNDAIKYFNLDLNVGFNFLVLFGMFIVYRIAAYTALRFSNVRGGRT</sequence>
<evidence type="ECO:0000256" key="7">
    <source>
        <dbReference type="SAM" id="MobiDB-lite"/>
    </source>
</evidence>
<dbReference type="PROSITE" id="PS50893">
    <property type="entry name" value="ABC_TRANSPORTER_2"/>
    <property type="match status" value="1"/>
</dbReference>
<evidence type="ECO:0000313" key="11">
    <source>
        <dbReference type="Proteomes" id="UP000663845"/>
    </source>
</evidence>
<proteinExistence type="inferred from homology"/>
<evidence type="ECO:0000313" key="10">
    <source>
        <dbReference type="EMBL" id="CAF1389737.1"/>
    </source>
</evidence>
<feature type="transmembrane region" description="Helical" evidence="8">
    <location>
        <begin position="621"/>
        <end position="641"/>
    </location>
</feature>
<feature type="compositionally biased region" description="Low complexity" evidence="7">
    <location>
        <begin position="1"/>
        <end position="15"/>
    </location>
</feature>
<evidence type="ECO:0000256" key="6">
    <source>
        <dbReference type="ARBA" id="ARBA00023136"/>
    </source>
</evidence>
<comment type="similarity">
    <text evidence="2">Belongs to the ABC transporter superfamily. ABCG family. Eye pigment precursor importer (TC 3.A.1.204) subfamily.</text>
</comment>
<dbReference type="InterPro" id="IPR050352">
    <property type="entry name" value="ABCG_transporters"/>
</dbReference>
<dbReference type="Pfam" id="PF01061">
    <property type="entry name" value="ABC2_membrane"/>
    <property type="match status" value="2"/>
</dbReference>
<comment type="subcellular location">
    <subcellularLocation>
        <location evidence="1">Membrane</location>
        <topology evidence="1">Multi-pass membrane protein</topology>
    </subcellularLocation>
</comment>
<dbReference type="Pfam" id="PF19055">
    <property type="entry name" value="ABC2_membrane_7"/>
    <property type="match status" value="1"/>
</dbReference>
<dbReference type="InterPro" id="IPR003439">
    <property type="entry name" value="ABC_transporter-like_ATP-bd"/>
</dbReference>
<feature type="transmembrane region" description="Helical" evidence="8">
    <location>
        <begin position="581"/>
        <end position="609"/>
    </location>
</feature>
<evidence type="ECO:0000256" key="2">
    <source>
        <dbReference type="ARBA" id="ARBA00005814"/>
    </source>
</evidence>
<reference evidence="10" key="1">
    <citation type="submission" date="2021-02" db="EMBL/GenBank/DDBJ databases">
        <authorList>
            <person name="Nowell W R."/>
        </authorList>
    </citation>
    <scope>NUCLEOTIDE SEQUENCE</scope>
</reference>
<evidence type="ECO:0000256" key="4">
    <source>
        <dbReference type="ARBA" id="ARBA00022692"/>
    </source>
</evidence>